<name>A0A1M2VYZ6_TRAPU</name>
<organism evidence="3 4">
    <name type="scientific">Trametes pubescens</name>
    <name type="common">White-rot fungus</name>
    <dbReference type="NCBI Taxonomy" id="154538"/>
    <lineage>
        <taxon>Eukaryota</taxon>
        <taxon>Fungi</taxon>
        <taxon>Dikarya</taxon>
        <taxon>Basidiomycota</taxon>
        <taxon>Agaricomycotina</taxon>
        <taxon>Agaricomycetes</taxon>
        <taxon>Polyporales</taxon>
        <taxon>Polyporaceae</taxon>
        <taxon>Trametes</taxon>
    </lineage>
</organism>
<dbReference type="CDD" id="cd03443">
    <property type="entry name" value="PaaI_thioesterase"/>
    <property type="match status" value="1"/>
</dbReference>
<dbReference type="Gene3D" id="3.10.129.10">
    <property type="entry name" value="Hotdog Thioesterase"/>
    <property type="match status" value="1"/>
</dbReference>
<evidence type="ECO:0000259" key="2">
    <source>
        <dbReference type="Pfam" id="PF03061"/>
    </source>
</evidence>
<dbReference type="STRING" id="154538.A0A1M2VYZ6"/>
<dbReference type="InterPro" id="IPR006683">
    <property type="entry name" value="Thioestr_dom"/>
</dbReference>
<dbReference type="AlphaFoldDB" id="A0A1M2VYZ6"/>
<sequence>MFSALRRQVTNTARRRTAHAARWSSTSTASLASSPSPLWRNLRLLAGASTIATVSYYLGALYPPEFAHLLSPRTAPPPIRPDDPAALIHIAELEEELNHLPLLEAHRARPDKDEWYEARPYLNLPEERRVNSLTAGTLKGPGKLAVPPLVRSRHDASENWIFIHVGRALCGHEGVIHGGLLATLLDESLARVALLNLPEKVGVTANLNINYKAPTLAHQFIVIKVKLVEAQGRKARVSGTVEDMAGNVLVEASALFIQPRYAKLLNSTAVRHMLGEPSQSKEPLTSGTVAPVPVKLPGGAQTLVDSKNP</sequence>
<dbReference type="PANTHER" id="PTHR47260:SF1">
    <property type="entry name" value="UPF0644 PROTEIN PB2B4.06"/>
    <property type="match status" value="1"/>
</dbReference>
<dbReference type="Proteomes" id="UP000184267">
    <property type="component" value="Unassembled WGS sequence"/>
</dbReference>
<evidence type="ECO:0000313" key="4">
    <source>
        <dbReference type="Proteomes" id="UP000184267"/>
    </source>
</evidence>
<feature type="region of interest" description="Disordered" evidence="1">
    <location>
        <begin position="1"/>
        <end position="33"/>
    </location>
</feature>
<dbReference type="OMA" id="RVFYNDK"/>
<dbReference type="EMBL" id="MNAD01000451">
    <property type="protein sequence ID" value="OJT12732.1"/>
    <property type="molecule type" value="Genomic_DNA"/>
</dbReference>
<reference evidence="3 4" key="1">
    <citation type="submission" date="2016-10" db="EMBL/GenBank/DDBJ databases">
        <title>Genome sequence of the basidiomycete white-rot fungus Trametes pubescens.</title>
        <authorList>
            <person name="Makela M.R."/>
            <person name="Granchi Z."/>
            <person name="Peng M."/>
            <person name="De Vries R.P."/>
            <person name="Grigoriev I."/>
            <person name="Riley R."/>
            <person name="Hilden K."/>
        </authorList>
    </citation>
    <scope>NUCLEOTIDE SEQUENCE [LARGE SCALE GENOMIC DNA]</scope>
    <source>
        <strain evidence="3 4">FBCC735</strain>
    </source>
</reference>
<evidence type="ECO:0000313" key="3">
    <source>
        <dbReference type="EMBL" id="OJT12732.1"/>
    </source>
</evidence>
<dbReference type="PANTHER" id="PTHR47260">
    <property type="entry name" value="UPF0644 PROTEIN PB2B4.06"/>
    <property type="match status" value="1"/>
</dbReference>
<feature type="domain" description="Thioesterase" evidence="2">
    <location>
        <begin position="174"/>
        <end position="243"/>
    </location>
</feature>
<evidence type="ECO:0000256" key="1">
    <source>
        <dbReference type="SAM" id="MobiDB-lite"/>
    </source>
</evidence>
<keyword evidence="4" id="KW-1185">Reference proteome</keyword>
<comment type="caution">
    <text evidence="3">The sequence shown here is derived from an EMBL/GenBank/DDBJ whole genome shotgun (WGS) entry which is preliminary data.</text>
</comment>
<feature type="compositionally biased region" description="Low complexity" evidence="1">
    <location>
        <begin position="20"/>
        <end position="33"/>
    </location>
</feature>
<dbReference type="OrthoDB" id="506431at2759"/>
<dbReference type="InterPro" id="IPR029069">
    <property type="entry name" value="HotDog_dom_sf"/>
</dbReference>
<gene>
    <name evidence="3" type="ORF">TRAPUB_10717</name>
</gene>
<dbReference type="SUPFAM" id="SSF54637">
    <property type="entry name" value="Thioesterase/thiol ester dehydrase-isomerase"/>
    <property type="match status" value="1"/>
</dbReference>
<protein>
    <submittedName>
        <fullName evidence="3">UPF0644 protein PB2B4.06</fullName>
    </submittedName>
</protein>
<dbReference type="InterPro" id="IPR052061">
    <property type="entry name" value="PTE-AB_protein"/>
</dbReference>
<accession>A0A1M2VYZ6</accession>
<dbReference type="Pfam" id="PF03061">
    <property type="entry name" value="4HBT"/>
    <property type="match status" value="1"/>
</dbReference>
<proteinExistence type="predicted"/>